<keyword evidence="2" id="KW-0433">Leucine-rich repeat</keyword>
<keyword evidence="11" id="KW-1185">Reference proteome</keyword>
<dbReference type="PRINTS" id="PR00237">
    <property type="entry name" value="GPCRRHODOPSN"/>
</dbReference>
<dbReference type="RefSeq" id="XP_030842246.1">
    <property type="nucleotide sequence ID" value="XM_030986386.1"/>
</dbReference>
<accession>A0A7M7NVU4</accession>
<dbReference type="EnsemblMetazoa" id="XM_030986386">
    <property type="protein sequence ID" value="XP_030842246"/>
    <property type="gene ID" value="LOC115924289"/>
</dbReference>
<dbReference type="AlphaFoldDB" id="A0A7M7NVU4"/>
<dbReference type="PROSITE" id="PS50262">
    <property type="entry name" value="G_PROTEIN_RECEP_F1_2"/>
    <property type="match status" value="1"/>
</dbReference>
<dbReference type="InterPro" id="IPR017452">
    <property type="entry name" value="GPCR_Rhodpsn_7TM"/>
</dbReference>
<dbReference type="GO" id="GO:0009755">
    <property type="term" value="P:hormone-mediated signaling pathway"/>
    <property type="evidence" value="ECO:0000318"/>
    <property type="project" value="GO_Central"/>
</dbReference>
<organism evidence="10 11">
    <name type="scientific">Strongylocentrotus purpuratus</name>
    <name type="common">Purple sea urchin</name>
    <dbReference type="NCBI Taxonomy" id="7668"/>
    <lineage>
        <taxon>Eukaryota</taxon>
        <taxon>Metazoa</taxon>
        <taxon>Echinodermata</taxon>
        <taxon>Eleutherozoa</taxon>
        <taxon>Echinozoa</taxon>
        <taxon>Echinoidea</taxon>
        <taxon>Euechinoidea</taxon>
        <taxon>Echinacea</taxon>
        <taxon>Camarodonta</taxon>
        <taxon>Echinidea</taxon>
        <taxon>Strongylocentrotidae</taxon>
        <taxon>Strongylocentrotus</taxon>
    </lineage>
</organism>
<dbReference type="GO" id="GO:0008528">
    <property type="term" value="F:G protein-coupled peptide receptor activity"/>
    <property type="evidence" value="ECO:0000318"/>
    <property type="project" value="GO_Central"/>
</dbReference>
<comment type="subcellular location">
    <subcellularLocation>
        <location evidence="1">Membrane</location>
    </subcellularLocation>
</comment>
<feature type="transmembrane region" description="Helical" evidence="8">
    <location>
        <begin position="365"/>
        <end position="391"/>
    </location>
</feature>
<evidence type="ECO:0000256" key="1">
    <source>
        <dbReference type="ARBA" id="ARBA00004370"/>
    </source>
</evidence>
<dbReference type="PANTHER" id="PTHR24372">
    <property type="entry name" value="GLYCOPROTEIN HORMONE RECEPTOR"/>
    <property type="match status" value="1"/>
</dbReference>
<feature type="transmembrane region" description="Helical" evidence="8">
    <location>
        <begin position="117"/>
        <end position="135"/>
    </location>
</feature>
<dbReference type="Gene3D" id="1.20.1070.10">
    <property type="entry name" value="Rhodopsin 7-helix transmembrane proteins"/>
    <property type="match status" value="1"/>
</dbReference>
<evidence type="ECO:0000256" key="5">
    <source>
        <dbReference type="ARBA" id="ARBA00022989"/>
    </source>
</evidence>
<feature type="transmembrane region" description="Helical" evidence="8">
    <location>
        <begin position="241"/>
        <end position="261"/>
    </location>
</feature>
<keyword evidence="6 8" id="KW-0472">Membrane</keyword>
<protein>
    <recommendedName>
        <fullName evidence="9">G-protein coupled receptors family 1 profile domain-containing protein</fullName>
    </recommendedName>
</protein>
<evidence type="ECO:0000256" key="3">
    <source>
        <dbReference type="ARBA" id="ARBA00022692"/>
    </source>
</evidence>
<evidence type="ECO:0000313" key="10">
    <source>
        <dbReference type="EnsemblMetazoa" id="XP_030842246"/>
    </source>
</evidence>
<feature type="transmembrane region" description="Helical" evidence="8">
    <location>
        <begin position="199"/>
        <end position="220"/>
    </location>
</feature>
<feature type="transmembrane region" description="Helical" evidence="8">
    <location>
        <begin position="319"/>
        <end position="344"/>
    </location>
</feature>
<dbReference type="GO" id="GO:0005886">
    <property type="term" value="C:plasma membrane"/>
    <property type="evidence" value="ECO:0000318"/>
    <property type="project" value="GO_Central"/>
</dbReference>
<dbReference type="GO" id="GO:0007189">
    <property type="term" value="P:adenylate cyclase-activating G protein-coupled receptor signaling pathway"/>
    <property type="evidence" value="ECO:0000318"/>
    <property type="project" value="GO_Central"/>
</dbReference>
<feature type="domain" description="G-protein coupled receptors family 1 profile" evidence="9">
    <location>
        <begin position="129"/>
        <end position="417"/>
    </location>
</feature>
<feature type="transmembrane region" description="Helical" evidence="8">
    <location>
        <begin position="397"/>
        <end position="420"/>
    </location>
</feature>
<keyword evidence="7" id="KW-0807">Transducer</keyword>
<evidence type="ECO:0000256" key="2">
    <source>
        <dbReference type="ARBA" id="ARBA00022614"/>
    </source>
</evidence>
<keyword evidence="7" id="KW-0297">G-protein coupled receptor</keyword>
<dbReference type="InterPro" id="IPR000276">
    <property type="entry name" value="GPCR_Rhodpsn"/>
</dbReference>
<evidence type="ECO:0000259" key="9">
    <source>
        <dbReference type="PROSITE" id="PS50262"/>
    </source>
</evidence>
<dbReference type="SUPFAM" id="SSF81321">
    <property type="entry name" value="Family A G protein-coupled receptor-like"/>
    <property type="match status" value="1"/>
</dbReference>
<reference evidence="11" key="1">
    <citation type="submission" date="2015-02" db="EMBL/GenBank/DDBJ databases">
        <title>Genome sequencing for Strongylocentrotus purpuratus.</title>
        <authorList>
            <person name="Murali S."/>
            <person name="Liu Y."/>
            <person name="Vee V."/>
            <person name="English A."/>
            <person name="Wang M."/>
            <person name="Skinner E."/>
            <person name="Han Y."/>
            <person name="Muzny D.M."/>
            <person name="Worley K.C."/>
            <person name="Gibbs R.A."/>
        </authorList>
    </citation>
    <scope>NUCLEOTIDE SEQUENCE</scope>
</reference>
<keyword evidence="3 7" id="KW-0812">Transmembrane</keyword>
<dbReference type="PANTHER" id="PTHR24372:SF77">
    <property type="entry name" value="G-PROTEIN COUPLED RECEPTORS FAMILY 1 PROFILE DOMAIN-CONTAINING PROTEIN"/>
    <property type="match status" value="1"/>
</dbReference>
<keyword evidence="7" id="KW-0675">Receptor</keyword>
<proteinExistence type="inferred from homology"/>
<dbReference type="Pfam" id="PF00001">
    <property type="entry name" value="7tm_1"/>
    <property type="match status" value="1"/>
</dbReference>
<reference evidence="10" key="2">
    <citation type="submission" date="2021-01" db="UniProtKB">
        <authorList>
            <consortium name="EnsemblMetazoa"/>
        </authorList>
    </citation>
    <scope>IDENTIFICATION</scope>
</reference>
<dbReference type="PROSITE" id="PS00237">
    <property type="entry name" value="G_PROTEIN_RECEP_F1_1"/>
    <property type="match status" value="1"/>
</dbReference>
<dbReference type="GeneID" id="115924289"/>
<evidence type="ECO:0000256" key="6">
    <source>
        <dbReference type="ARBA" id="ARBA00023136"/>
    </source>
</evidence>
<dbReference type="FunFam" id="1.20.1070.10:FF:000343">
    <property type="entry name" value="Uncharacterized protein"/>
    <property type="match status" value="1"/>
</dbReference>
<evidence type="ECO:0000256" key="7">
    <source>
        <dbReference type="RuleBase" id="RU000688"/>
    </source>
</evidence>
<dbReference type="Proteomes" id="UP000007110">
    <property type="component" value="Unassembled WGS sequence"/>
</dbReference>
<sequence length="425" mass="47643">MEQLSLRQMSDHQQKKRIFTTCTFFLPRSFQGNPITTIEAGALNGVPTLRDVRLLSSDRIRLQPDTFVGPSKIELLVVRDERVCCIVPESFGCITRELPHPLFTCRRTFLQNMTIKVFIWILSISGLLGNGYVIFTRLRDKPKTPTGAVQSTLINNLAVSDFLMGIYMLIIAVMDLYIGEAYFWDGIGNEWRTSNACQIAGFVSFLSTEASVFLLTLISVDRFIVIQFPFSQNRLGVKSSRVFAAIAWLLALILSVGSLLLNQLESDAHGLSDVCVGLPLIRKFSSVYSEVDSYTLTRYGVTTFNFLASGTSPTWQFSIAIYLGVNLVSFLVIICCYVAIFFSVRLSRKAAGKKSATEIKMARKLFFIVGTDFFCWMPIIIMGIFIQAGVITLSSNIYAWLVVFVLPINSSINPFLYTLIEKVTK</sequence>
<comment type="similarity">
    <text evidence="7">Belongs to the G-protein coupled receptor 1 family.</text>
</comment>
<keyword evidence="4" id="KW-0677">Repeat</keyword>
<evidence type="ECO:0000256" key="4">
    <source>
        <dbReference type="ARBA" id="ARBA00022737"/>
    </source>
</evidence>
<name>A0A7M7NVU4_STRPU</name>
<dbReference type="KEGG" id="spu:115924289"/>
<feature type="transmembrane region" description="Helical" evidence="8">
    <location>
        <begin position="156"/>
        <end position="179"/>
    </location>
</feature>
<dbReference type="InParanoid" id="A0A7M7NVU4"/>
<dbReference type="OrthoDB" id="6022531at2759"/>
<evidence type="ECO:0000256" key="8">
    <source>
        <dbReference type="SAM" id="Phobius"/>
    </source>
</evidence>
<keyword evidence="5 8" id="KW-1133">Transmembrane helix</keyword>
<evidence type="ECO:0000313" key="11">
    <source>
        <dbReference type="Proteomes" id="UP000007110"/>
    </source>
</evidence>
<dbReference type="OMA" id="HMENCHT"/>